<dbReference type="AlphaFoldDB" id="A0A110B224"/>
<dbReference type="RefSeq" id="WP_096350433.1">
    <property type="nucleotide sequence ID" value="NZ_AP017313.1"/>
</dbReference>
<dbReference type="Pfam" id="PF14344">
    <property type="entry name" value="DUF4397"/>
    <property type="match status" value="2"/>
</dbReference>
<gene>
    <name evidence="1" type="ORF">MgSA37_01273</name>
</gene>
<dbReference type="OrthoDB" id="794386at2"/>
<dbReference type="KEGG" id="mgot:MgSA37_01273"/>
<reference evidence="1 2" key="1">
    <citation type="submission" date="2015-12" db="EMBL/GenBank/DDBJ databases">
        <title>Genome sequence of Mucilaginibacter gotjawali.</title>
        <authorList>
            <person name="Lee J.S."/>
            <person name="Lee K.C."/>
            <person name="Kim K.K."/>
            <person name="Lee B.W."/>
        </authorList>
    </citation>
    <scope>NUCLEOTIDE SEQUENCE [LARGE SCALE GENOMIC DNA]</scope>
    <source>
        <strain evidence="1 2">SA3-7</strain>
    </source>
</reference>
<sequence>MSSITNSNKNGITITLVIFACVAFLVFVISSCGKSGNASPKGLNIQYEILNLSPDMMPVSLFIDNKQVNSAPYIFGVRQGYFYVPSTDVPYQIRSVQYSGTTYLTRTDSLKAGAKYSLFIVGSRGDGSDTTIFTVDTSGTPTPGRGKIRFVDASPSGTGGLDVLANDTPLFSGVAYQKISKYIELPVGNYDLKIQPTGTTTVIKELTPVTIQDGRLYTLYAYGYTSRADTAAFNAATIVNK</sequence>
<keyword evidence="2" id="KW-1185">Reference proteome</keyword>
<dbReference type="EMBL" id="AP017313">
    <property type="protein sequence ID" value="BAU53106.1"/>
    <property type="molecule type" value="Genomic_DNA"/>
</dbReference>
<name>A0A110B224_9SPHI</name>
<dbReference type="InterPro" id="IPR025510">
    <property type="entry name" value="DUF4397"/>
</dbReference>
<evidence type="ECO:0000313" key="2">
    <source>
        <dbReference type="Proteomes" id="UP000218263"/>
    </source>
</evidence>
<accession>A0A110B224</accession>
<protein>
    <submittedName>
        <fullName evidence="1">Uncharacterized protein</fullName>
    </submittedName>
</protein>
<evidence type="ECO:0000313" key="1">
    <source>
        <dbReference type="EMBL" id="BAU53106.1"/>
    </source>
</evidence>
<proteinExistence type="predicted"/>
<organism evidence="1 2">
    <name type="scientific">Mucilaginibacter gotjawali</name>
    <dbReference type="NCBI Taxonomy" id="1550579"/>
    <lineage>
        <taxon>Bacteria</taxon>
        <taxon>Pseudomonadati</taxon>
        <taxon>Bacteroidota</taxon>
        <taxon>Sphingobacteriia</taxon>
        <taxon>Sphingobacteriales</taxon>
        <taxon>Sphingobacteriaceae</taxon>
        <taxon>Mucilaginibacter</taxon>
    </lineage>
</organism>
<dbReference type="Proteomes" id="UP000218263">
    <property type="component" value="Chromosome"/>
</dbReference>